<dbReference type="Pfam" id="PF12224">
    <property type="entry name" value="Amidoligase_2"/>
    <property type="match status" value="1"/>
</dbReference>
<organism evidence="2 3">
    <name type="scientific">Diplocarpon rosae</name>
    <dbReference type="NCBI Taxonomy" id="946125"/>
    <lineage>
        <taxon>Eukaryota</taxon>
        <taxon>Fungi</taxon>
        <taxon>Dikarya</taxon>
        <taxon>Ascomycota</taxon>
        <taxon>Pezizomycotina</taxon>
        <taxon>Leotiomycetes</taxon>
        <taxon>Helotiales</taxon>
        <taxon>Drepanopezizaceae</taxon>
        <taxon>Diplocarpon</taxon>
    </lineage>
</organism>
<proteinExistence type="predicted"/>
<name>A0AAD9WFK3_9HELO</name>
<feature type="compositionally biased region" description="Polar residues" evidence="1">
    <location>
        <begin position="91"/>
        <end position="102"/>
    </location>
</feature>
<dbReference type="AlphaFoldDB" id="A0AAD9WFK3"/>
<feature type="region of interest" description="Disordered" evidence="1">
    <location>
        <begin position="91"/>
        <end position="115"/>
    </location>
</feature>
<dbReference type="Proteomes" id="UP001285354">
    <property type="component" value="Unassembled WGS sequence"/>
</dbReference>
<protein>
    <recommendedName>
        <fullName evidence="4">Amidoligase enzyme</fullName>
    </recommendedName>
</protein>
<reference evidence="2" key="1">
    <citation type="submission" date="2023-06" db="EMBL/GenBank/DDBJ databases">
        <title>Draft genome of Marssonina rosae.</title>
        <authorList>
            <person name="Cheng Q."/>
        </authorList>
    </citation>
    <scope>NUCLEOTIDE SEQUENCE</scope>
    <source>
        <strain evidence="2">R4</strain>
    </source>
</reference>
<evidence type="ECO:0000313" key="3">
    <source>
        <dbReference type="Proteomes" id="UP001285354"/>
    </source>
</evidence>
<accession>A0AAD9WFK3</accession>
<evidence type="ECO:0000313" key="2">
    <source>
        <dbReference type="EMBL" id="KAK2627139.1"/>
    </source>
</evidence>
<comment type="caution">
    <text evidence="2">The sequence shown here is derived from an EMBL/GenBank/DDBJ whole genome shotgun (WGS) entry which is preliminary data.</text>
</comment>
<gene>
    <name evidence="2" type="ORF">QTJ16_003105</name>
</gene>
<dbReference type="InterPro" id="IPR022025">
    <property type="entry name" value="Amidoligase_2"/>
</dbReference>
<evidence type="ECO:0000256" key="1">
    <source>
        <dbReference type="SAM" id="MobiDB-lite"/>
    </source>
</evidence>
<keyword evidence="3" id="KW-1185">Reference proteome</keyword>
<dbReference type="PANTHER" id="PTHR36847:SF1">
    <property type="entry name" value="AMIDOLIGASE ENZYME"/>
    <property type="match status" value="1"/>
</dbReference>
<evidence type="ECO:0008006" key="4">
    <source>
        <dbReference type="Google" id="ProtNLM"/>
    </source>
</evidence>
<sequence length="472" mass="54266">MNTQFTFGVEIELAVALVLEDQEHPDPSETRTVIFPATDSPDDINNIYRQPGRPPFPAVYYHSRIQNEFIRVVARAGFRVSGNVKDNKDLTSWSLTNDSSTGHPPDPTDEHPLEDDEGYHWTGIEIVSPAFLFCSESLEEVRRLCNLLSKHFKFVTNRTTGLHVHIGHAQNGFNPIHVSQILAFLYCFEPQIDTVHPMHRYNHEFGKSMRERCNYTKYFQETYGEVPSTLMVLTKLLTLKRSKPERLLSKLARLTCVGADGKMGNSNLNGVSTLPRRAARPTIEFRQHEGTCDGERITQWVKTVVGMLEFVESEDYASFADLLTRVMQNETWTKQGDGQDMEREVQMGPTLADRGWKIIDLLERIGQQEQADYYRGKTHKHNMPPRTRYRNISSHFRSKNAQRASRESDEYKTDDAWRRLFDKMLIVRNASNLAGVECSFDEDGPLWPQHEASNYYHDVDSNTSEIESSLKL</sequence>
<dbReference type="PANTHER" id="PTHR36847">
    <property type="entry name" value="AMIDOLIGASE ENZYME"/>
    <property type="match status" value="1"/>
</dbReference>
<dbReference type="EMBL" id="JAUBYV010000004">
    <property type="protein sequence ID" value="KAK2627139.1"/>
    <property type="molecule type" value="Genomic_DNA"/>
</dbReference>